<keyword evidence="3" id="KW-1185">Reference proteome</keyword>
<organism evidence="2">
    <name type="scientific">Heligmosomoides polygyrus</name>
    <name type="common">Parasitic roundworm</name>
    <dbReference type="NCBI Taxonomy" id="6339"/>
    <lineage>
        <taxon>Eukaryota</taxon>
        <taxon>Metazoa</taxon>
        <taxon>Ecdysozoa</taxon>
        <taxon>Nematoda</taxon>
        <taxon>Chromadorea</taxon>
        <taxon>Rhabditida</taxon>
        <taxon>Rhabditina</taxon>
        <taxon>Rhabditomorpha</taxon>
        <taxon>Strongyloidea</taxon>
        <taxon>Heligmosomidae</taxon>
        <taxon>Heligmosomoides</taxon>
    </lineage>
</organism>
<sequence length="427" mass="48530">MAKILGEKDIVVRILLDTGAELSFIDTQIIKDLNHPVVGKSMLKIKTFGQTTVEEIQYPVAQVLLEDTLGKIHELRLYDSKTITSKAKRPVLKFVDGLKVKLPSKIYTISTLFGNMLSGSQSSQNNSTKERQVMCTSNLSEEAELWDTYWKMDSAGINEYPGPEKTEKQRCDEEVWRNFGDTTVKRSDGMAEDDLEKWVPVSDDEEEGDLLYFGDYQEGETEETSAYELEKEKESEEGEEADKSPTDEPEGQENEGKEQIVPLSRNDFANVSVRILKLINNIGVRQQLLLEELKEETEDRLGRIEKKLTTYQIKTEQMPAALMDQVYCEEAEPEAVDEQPTSCRRNPSDEGPPAKRKRDDLEVRVATSQLQSQAECPVPKTMPERGVPPTISDLLLLWGKSHHTALCTLPEERKQYEEILMRAPARH</sequence>
<evidence type="ECO:0000313" key="2">
    <source>
        <dbReference type="EMBL" id="VDP00718.1"/>
    </source>
</evidence>
<gene>
    <name evidence="2" type="ORF">HPBE_LOCUS14776</name>
</gene>
<feature type="region of interest" description="Disordered" evidence="1">
    <location>
        <begin position="331"/>
        <end position="360"/>
    </location>
</feature>
<feature type="region of interest" description="Disordered" evidence="1">
    <location>
        <begin position="214"/>
        <end position="263"/>
    </location>
</feature>
<protein>
    <submittedName>
        <fullName evidence="4">Peptidase A2 domain-containing protein</fullName>
    </submittedName>
</protein>
<evidence type="ECO:0000313" key="4">
    <source>
        <dbReference type="WBParaSite" id="HPBE_0001477501-mRNA-1"/>
    </source>
</evidence>
<dbReference type="OrthoDB" id="5864674at2759"/>
<dbReference type="AlphaFoldDB" id="A0A3P8AV23"/>
<reference evidence="4" key="2">
    <citation type="submission" date="2019-09" db="UniProtKB">
        <authorList>
            <consortium name="WormBaseParasite"/>
        </authorList>
    </citation>
    <scope>IDENTIFICATION</scope>
</reference>
<evidence type="ECO:0000313" key="3">
    <source>
        <dbReference type="Proteomes" id="UP000050761"/>
    </source>
</evidence>
<reference evidence="2 3" key="1">
    <citation type="submission" date="2018-11" db="EMBL/GenBank/DDBJ databases">
        <authorList>
            <consortium name="Pathogen Informatics"/>
        </authorList>
    </citation>
    <scope>NUCLEOTIDE SEQUENCE [LARGE SCALE GENOMIC DNA]</scope>
</reference>
<dbReference type="SUPFAM" id="SSF50630">
    <property type="entry name" value="Acid proteases"/>
    <property type="match status" value="1"/>
</dbReference>
<proteinExistence type="predicted"/>
<accession>A0A3P8AV23</accession>
<name>A0A3P8AV23_HELPZ</name>
<dbReference type="EMBL" id="UZAH01028524">
    <property type="protein sequence ID" value="VDP00718.1"/>
    <property type="molecule type" value="Genomic_DNA"/>
</dbReference>
<evidence type="ECO:0000256" key="1">
    <source>
        <dbReference type="SAM" id="MobiDB-lite"/>
    </source>
</evidence>
<dbReference type="WBParaSite" id="HPBE_0001477501-mRNA-1">
    <property type="protein sequence ID" value="HPBE_0001477501-mRNA-1"/>
    <property type="gene ID" value="HPBE_0001477501"/>
</dbReference>
<dbReference type="InterPro" id="IPR021109">
    <property type="entry name" value="Peptidase_aspartic_dom_sf"/>
</dbReference>
<dbReference type="Proteomes" id="UP000050761">
    <property type="component" value="Unassembled WGS sequence"/>
</dbReference>